<accession>A0ABR4FN38</accession>
<dbReference type="Proteomes" id="UP001610563">
    <property type="component" value="Unassembled WGS sequence"/>
</dbReference>
<proteinExistence type="predicted"/>
<gene>
    <name evidence="2" type="ORF">BJX66DRAFT_343840</name>
</gene>
<evidence type="ECO:0000313" key="3">
    <source>
        <dbReference type="Proteomes" id="UP001610563"/>
    </source>
</evidence>
<comment type="caution">
    <text evidence="2">The sequence shown here is derived from an EMBL/GenBank/DDBJ whole genome shotgun (WGS) entry which is preliminary data.</text>
</comment>
<evidence type="ECO:0000313" key="2">
    <source>
        <dbReference type="EMBL" id="KAL2784650.1"/>
    </source>
</evidence>
<protein>
    <recommendedName>
        <fullName evidence="4">Cysteine-rich transmembrane CYSTM domain-containing protein</fullName>
    </recommendedName>
</protein>
<sequence>MSYQQQPYGEHPPYQQPYGYPPPQQGPPMQYQQPPQTVIVQEEKKDRGCLATCLATIFCCWLCGETCECCFDCLTCCC</sequence>
<evidence type="ECO:0008006" key="4">
    <source>
        <dbReference type="Google" id="ProtNLM"/>
    </source>
</evidence>
<dbReference type="PANTHER" id="PTHR35470:SF6">
    <property type="entry name" value="PROTEIN CYSTEINE-RICH TRANSMEMBRANE MODULE 2"/>
    <property type="match status" value="1"/>
</dbReference>
<feature type="compositionally biased region" description="Low complexity" evidence="1">
    <location>
        <begin position="1"/>
        <end position="18"/>
    </location>
</feature>
<feature type="region of interest" description="Disordered" evidence="1">
    <location>
        <begin position="1"/>
        <end position="34"/>
    </location>
</feature>
<organism evidence="2 3">
    <name type="scientific">Aspergillus keveii</name>
    <dbReference type="NCBI Taxonomy" id="714993"/>
    <lineage>
        <taxon>Eukaryota</taxon>
        <taxon>Fungi</taxon>
        <taxon>Dikarya</taxon>
        <taxon>Ascomycota</taxon>
        <taxon>Pezizomycotina</taxon>
        <taxon>Eurotiomycetes</taxon>
        <taxon>Eurotiomycetidae</taxon>
        <taxon>Eurotiales</taxon>
        <taxon>Aspergillaceae</taxon>
        <taxon>Aspergillus</taxon>
        <taxon>Aspergillus subgen. Nidulantes</taxon>
    </lineage>
</organism>
<keyword evidence="3" id="KW-1185">Reference proteome</keyword>
<dbReference type="InterPro" id="IPR051671">
    <property type="entry name" value="CYSTM1_HM_Tolerance"/>
</dbReference>
<dbReference type="EMBL" id="JBFTWV010000172">
    <property type="protein sequence ID" value="KAL2784650.1"/>
    <property type="molecule type" value="Genomic_DNA"/>
</dbReference>
<dbReference type="PANTHER" id="PTHR35470">
    <property type="entry name" value="CADMIUM TOLERANT 3"/>
    <property type="match status" value="1"/>
</dbReference>
<evidence type="ECO:0000256" key="1">
    <source>
        <dbReference type="SAM" id="MobiDB-lite"/>
    </source>
</evidence>
<reference evidence="2 3" key="1">
    <citation type="submission" date="2024-07" db="EMBL/GenBank/DDBJ databases">
        <title>Section-level genome sequencing and comparative genomics of Aspergillus sections Usti and Cavernicolus.</title>
        <authorList>
            <consortium name="Lawrence Berkeley National Laboratory"/>
            <person name="Nybo J.L."/>
            <person name="Vesth T.C."/>
            <person name="Theobald S."/>
            <person name="Frisvad J.C."/>
            <person name="Larsen T.O."/>
            <person name="Kjaerboelling I."/>
            <person name="Rothschild-Mancinelli K."/>
            <person name="Lyhne E.K."/>
            <person name="Kogle M.E."/>
            <person name="Barry K."/>
            <person name="Clum A."/>
            <person name="Na H."/>
            <person name="Ledsgaard L."/>
            <person name="Lin J."/>
            <person name="Lipzen A."/>
            <person name="Kuo A."/>
            <person name="Riley R."/>
            <person name="Mondo S."/>
            <person name="Labutti K."/>
            <person name="Haridas S."/>
            <person name="Pangalinan J."/>
            <person name="Salamov A.A."/>
            <person name="Simmons B.A."/>
            <person name="Magnuson J.K."/>
            <person name="Chen J."/>
            <person name="Drula E."/>
            <person name="Henrissat B."/>
            <person name="Wiebenga A."/>
            <person name="Lubbers R.J."/>
            <person name="Gomes A.C."/>
            <person name="Makela M.R."/>
            <person name="Stajich J."/>
            <person name="Grigoriev I.V."/>
            <person name="Mortensen U.H."/>
            <person name="De Vries R.P."/>
            <person name="Baker S.E."/>
            <person name="Andersen M.R."/>
        </authorList>
    </citation>
    <scope>NUCLEOTIDE SEQUENCE [LARGE SCALE GENOMIC DNA]</scope>
    <source>
        <strain evidence="2 3">CBS 209.92</strain>
    </source>
</reference>
<name>A0ABR4FN38_9EURO</name>